<dbReference type="PROSITE" id="PS50949">
    <property type="entry name" value="HTH_GNTR"/>
    <property type="match status" value="1"/>
</dbReference>
<dbReference type="AlphaFoldDB" id="A0A2N3LBJ0"/>
<dbReference type="SUPFAM" id="SSF48008">
    <property type="entry name" value="GntR ligand-binding domain-like"/>
    <property type="match status" value="1"/>
</dbReference>
<evidence type="ECO:0000313" key="6">
    <source>
        <dbReference type="Proteomes" id="UP000233332"/>
    </source>
</evidence>
<organism evidence="5 6">
    <name type="scientific">Thalassospira lohafexi</name>
    <dbReference type="NCBI Taxonomy" id="744227"/>
    <lineage>
        <taxon>Bacteria</taxon>
        <taxon>Pseudomonadati</taxon>
        <taxon>Pseudomonadota</taxon>
        <taxon>Alphaproteobacteria</taxon>
        <taxon>Rhodospirillales</taxon>
        <taxon>Thalassospiraceae</taxon>
        <taxon>Thalassospira</taxon>
    </lineage>
</organism>
<keyword evidence="3" id="KW-0804">Transcription</keyword>
<dbReference type="Proteomes" id="UP000233332">
    <property type="component" value="Unassembled WGS sequence"/>
</dbReference>
<gene>
    <name evidence="5" type="ORF">COO92_01740</name>
</gene>
<comment type="caution">
    <text evidence="5">The sequence shown here is derived from an EMBL/GenBank/DDBJ whole genome shotgun (WGS) entry which is preliminary data.</text>
</comment>
<dbReference type="PRINTS" id="PR00035">
    <property type="entry name" value="HTHGNTR"/>
</dbReference>
<dbReference type="Gene3D" id="1.10.10.10">
    <property type="entry name" value="Winged helix-like DNA-binding domain superfamily/Winged helix DNA-binding domain"/>
    <property type="match status" value="2"/>
</dbReference>
<accession>A0A2N3LBJ0</accession>
<evidence type="ECO:0000259" key="4">
    <source>
        <dbReference type="PROSITE" id="PS50949"/>
    </source>
</evidence>
<dbReference type="InterPro" id="IPR000524">
    <property type="entry name" value="Tscrpt_reg_HTH_GntR"/>
</dbReference>
<keyword evidence="2" id="KW-0238">DNA-binding</keyword>
<evidence type="ECO:0000256" key="2">
    <source>
        <dbReference type="ARBA" id="ARBA00023125"/>
    </source>
</evidence>
<dbReference type="RefSeq" id="WP_022731202.1">
    <property type="nucleotide sequence ID" value="NZ_NXGX01000001.1"/>
</dbReference>
<dbReference type="PANTHER" id="PTHR43537:SF51">
    <property type="entry name" value="HTH-TYPE TRANSCRIPTIONAL REGULATOR LGOR-RELATED"/>
    <property type="match status" value="1"/>
</dbReference>
<dbReference type="Gene3D" id="1.20.120.530">
    <property type="entry name" value="GntR ligand-binding domain-like"/>
    <property type="match status" value="1"/>
</dbReference>
<evidence type="ECO:0000256" key="3">
    <source>
        <dbReference type="ARBA" id="ARBA00023163"/>
    </source>
</evidence>
<dbReference type="SMART" id="SM00895">
    <property type="entry name" value="FCD"/>
    <property type="match status" value="1"/>
</dbReference>
<sequence length="297" mass="34798">MTKSNTRFKEGFNQCLDLIDGQDVGTELPGEVNIAEMLNISRTTVRNILSSLNDLGIIDWQGRVKTILRHSKKAERFSDRETSPVSEKIEGKFLEWILQGDIPPNTQLNELELARQFDVGTSTVREFLISFSRFGLIEKKLNHRWVLRGFTKEYALELSYVREMFELDAVRNFVDFPDDHPAWEKLDRLEEEHRSLLDHIETRFSRFSELDARFHATLTSVSKNRFVTEFQDIISLIFHFHYQWNKKDEKERNEAAIREHLTYIAALRSRDGAQIQTEAVKHLSTARQTLLRSLLEN</sequence>
<dbReference type="SUPFAM" id="SSF46785">
    <property type="entry name" value="Winged helix' DNA-binding domain"/>
    <property type="match status" value="2"/>
</dbReference>
<dbReference type="GeneID" id="98668271"/>
<dbReference type="InterPro" id="IPR036388">
    <property type="entry name" value="WH-like_DNA-bd_sf"/>
</dbReference>
<keyword evidence="6" id="KW-1185">Reference proteome</keyword>
<dbReference type="EMBL" id="NXGX01000001">
    <property type="protein sequence ID" value="PKR60116.1"/>
    <property type="molecule type" value="Genomic_DNA"/>
</dbReference>
<dbReference type="Pfam" id="PF07729">
    <property type="entry name" value="FCD"/>
    <property type="match status" value="1"/>
</dbReference>
<dbReference type="Pfam" id="PF00392">
    <property type="entry name" value="GntR"/>
    <property type="match status" value="1"/>
</dbReference>
<reference evidence="5 6" key="1">
    <citation type="submission" date="2017-09" db="EMBL/GenBank/DDBJ databases">
        <title>Biodiversity and function of Thalassospira species in the particle-attached aromatic-hydrocarbon-degrading consortia from the surface seawater of the China South Sea.</title>
        <authorList>
            <person name="Dong C."/>
            <person name="Lai Q."/>
            <person name="Shao Z."/>
        </authorList>
    </citation>
    <scope>NUCLEOTIDE SEQUENCE [LARGE SCALE GENOMIC DNA]</scope>
    <source>
        <strain evidence="5 6">139Z-12</strain>
    </source>
</reference>
<proteinExistence type="predicted"/>
<dbReference type="GO" id="GO:0003700">
    <property type="term" value="F:DNA-binding transcription factor activity"/>
    <property type="evidence" value="ECO:0007669"/>
    <property type="project" value="InterPro"/>
</dbReference>
<protein>
    <submittedName>
        <fullName evidence="5">GntR family transcriptional regulator</fullName>
    </submittedName>
</protein>
<dbReference type="PANTHER" id="PTHR43537">
    <property type="entry name" value="TRANSCRIPTIONAL REGULATOR, GNTR FAMILY"/>
    <property type="match status" value="1"/>
</dbReference>
<name>A0A2N3LBJ0_9PROT</name>
<dbReference type="GO" id="GO:0003677">
    <property type="term" value="F:DNA binding"/>
    <property type="evidence" value="ECO:0007669"/>
    <property type="project" value="UniProtKB-KW"/>
</dbReference>
<dbReference type="InterPro" id="IPR036390">
    <property type="entry name" value="WH_DNA-bd_sf"/>
</dbReference>
<dbReference type="InterPro" id="IPR008920">
    <property type="entry name" value="TF_FadR/GntR_C"/>
</dbReference>
<dbReference type="InterPro" id="IPR011711">
    <property type="entry name" value="GntR_C"/>
</dbReference>
<feature type="domain" description="HTH gntR-type" evidence="4">
    <location>
        <begin position="83"/>
        <end position="150"/>
    </location>
</feature>
<evidence type="ECO:0000313" key="5">
    <source>
        <dbReference type="EMBL" id="PKR60116.1"/>
    </source>
</evidence>
<evidence type="ECO:0000256" key="1">
    <source>
        <dbReference type="ARBA" id="ARBA00023015"/>
    </source>
</evidence>
<keyword evidence="1" id="KW-0805">Transcription regulation</keyword>